<dbReference type="GeneID" id="110192255"/>
<evidence type="ECO:0000313" key="19">
    <source>
        <dbReference type="Proteomes" id="UP000515140"/>
    </source>
</evidence>
<evidence type="ECO:0000256" key="8">
    <source>
        <dbReference type="ARBA" id="ARBA00022824"/>
    </source>
</evidence>
<reference evidence="20" key="1">
    <citation type="submission" date="2025-08" db="UniProtKB">
        <authorList>
            <consortium name="RefSeq"/>
        </authorList>
    </citation>
    <scope>IDENTIFICATION</scope>
    <source>
        <tissue evidence="20">Spleen</tissue>
    </source>
</reference>
<evidence type="ECO:0000256" key="2">
    <source>
        <dbReference type="ARBA" id="ARBA00004496"/>
    </source>
</evidence>
<evidence type="ECO:0000256" key="12">
    <source>
        <dbReference type="ARBA" id="ARBA00035673"/>
    </source>
</evidence>
<sequence length="223" mass="25099">MEADGREPERRSTLDPLLVQRLVPFFVSCALYFFLWVPSQEPSWTSALAKCLPIHFLALFVHSNAPSGTYGRFIWLGLLCSILGDIFVTWPDHFLVGMVASALAHLFYIKALGWLPTRQAFLKSVMVIFLLYFGPLQPHLPSQLSLPVVVYAAVLCLMLWRALVRGRSAALSGLFFSISHGLKAWTTFFWPLPASQMIIMFTYYTAQAVLALSAVERRAPQDD</sequence>
<feature type="transmembrane region" description="Helical" evidence="18">
    <location>
        <begin position="196"/>
        <end position="215"/>
    </location>
</feature>
<dbReference type="FunCoup" id="A0A6P5I9N4">
    <property type="interactions" value="76"/>
</dbReference>
<dbReference type="PANTHER" id="PTHR31885">
    <property type="entry name" value="GH04784P"/>
    <property type="match status" value="1"/>
</dbReference>
<dbReference type="Pfam" id="PF07947">
    <property type="entry name" value="YhhN"/>
    <property type="match status" value="1"/>
</dbReference>
<evidence type="ECO:0000256" key="10">
    <source>
        <dbReference type="ARBA" id="ARBA00023098"/>
    </source>
</evidence>
<accession>A0A6P5I9N4</accession>
<comment type="subunit">
    <text evidence="4">Homodimer.</text>
</comment>
<dbReference type="PANTHER" id="PTHR31885:SF7">
    <property type="entry name" value="LYSOPLASMALOGENASE"/>
    <property type="match status" value="1"/>
</dbReference>
<keyword evidence="5" id="KW-0963">Cytoplasm</keyword>
<keyword evidence="10" id="KW-0443">Lipid metabolism</keyword>
<comment type="subcellular location">
    <subcellularLocation>
        <location evidence="2">Cytoplasm</location>
    </subcellularLocation>
    <subcellularLocation>
        <location evidence="1">Endoplasmic reticulum membrane</location>
        <topology evidence="1">Multi-pass membrane protein</topology>
    </subcellularLocation>
</comment>
<dbReference type="AlphaFoldDB" id="A0A6P5I9N4"/>
<evidence type="ECO:0000256" key="16">
    <source>
        <dbReference type="ARBA" id="ARBA00049458"/>
    </source>
</evidence>
<evidence type="ECO:0000256" key="4">
    <source>
        <dbReference type="ARBA" id="ARBA00011738"/>
    </source>
</evidence>
<evidence type="ECO:0000256" key="14">
    <source>
        <dbReference type="ARBA" id="ARBA00039876"/>
    </source>
</evidence>
<comment type="catalytic activity">
    <reaction evidence="16">
        <text>a 1-O-(1Z-alkenyl)-sn-glycero-3-phosphoethanolamine + H2O = a 2,3-saturated aldehyde + sn-glycero-3-phosphoethanolamine</text>
        <dbReference type="Rhea" id="RHEA:16905"/>
        <dbReference type="ChEBI" id="CHEBI:15377"/>
        <dbReference type="ChEBI" id="CHEBI:73359"/>
        <dbReference type="ChEBI" id="CHEBI:77288"/>
        <dbReference type="ChEBI" id="CHEBI:143890"/>
        <dbReference type="EC" id="3.3.2.2"/>
    </reaction>
</comment>
<evidence type="ECO:0000256" key="1">
    <source>
        <dbReference type="ARBA" id="ARBA00004477"/>
    </source>
</evidence>
<evidence type="ECO:0000256" key="3">
    <source>
        <dbReference type="ARBA" id="ARBA00007375"/>
    </source>
</evidence>
<evidence type="ECO:0000256" key="13">
    <source>
        <dbReference type="ARBA" id="ARBA00037660"/>
    </source>
</evidence>
<keyword evidence="11 18" id="KW-0472">Membrane</keyword>
<gene>
    <name evidence="20" type="primary">LOC110192255</name>
</gene>
<keyword evidence="6 18" id="KW-0812">Transmembrane</keyword>
<evidence type="ECO:0000256" key="17">
    <source>
        <dbReference type="ARBA" id="ARBA00049560"/>
    </source>
</evidence>
<keyword evidence="7" id="KW-0378">Hydrolase</keyword>
<evidence type="ECO:0000256" key="18">
    <source>
        <dbReference type="SAM" id="Phobius"/>
    </source>
</evidence>
<feature type="transmembrane region" description="Helical" evidence="18">
    <location>
        <begin position="73"/>
        <end position="90"/>
    </location>
</feature>
<dbReference type="InParanoid" id="A0A6P5I9N4"/>
<feature type="transmembrane region" description="Helical" evidence="18">
    <location>
        <begin position="170"/>
        <end position="190"/>
    </location>
</feature>
<feature type="transmembrane region" description="Helical" evidence="18">
    <location>
        <begin position="43"/>
        <end position="61"/>
    </location>
</feature>
<feature type="transmembrane region" description="Helical" evidence="18">
    <location>
        <begin position="96"/>
        <end position="113"/>
    </location>
</feature>
<evidence type="ECO:0000313" key="20">
    <source>
        <dbReference type="RefSeq" id="XP_020818982.1"/>
    </source>
</evidence>
<dbReference type="Proteomes" id="UP000515140">
    <property type="component" value="Unplaced"/>
</dbReference>
<organism evidence="19 20">
    <name type="scientific">Phascolarctos cinereus</name>
    <name type="common">Koala</name>
    <dbReference type="NCBI Taxonomy" id="38626"/>
    <lineage>
        <taxon>Eukaryota</taxon>
        <taxon>Metazoa</taxon>
        <taxon>Chordata</taxon>
        <taxon>Craniata</taxon>
        <taxon>Vertebrata</taxon>
        <taxon>Euteleostomi</taxon>
        <taxon>Mammalia</taxon>
        <taxon>Metatheria</taxon>
        <taxon>Diprotodontia</taxon>
        <taxon>Phascolarctidae</taxon>
        <taxon>Phascolarctos</taxon>
    </lineage>
</organism>
<dbReference type="KEGG" id="pcw:110192255"/>
<keyword evidence="9 18" id="KW-1133">Transmembrane helix</keyword>
<feature type="transmembrane region" description="Helical" evidence="18">
    <location>
        <begin position="144"/>
        <end position="163"/>
    </location>
</feature>
<evidence type="ECO:0000256" key="6">
    <source>
        <dbReference type="ARBA" id="ARBA00022692"/>
    </source>
</evidence>
<proteinExistence type="inferred from homology"/>
<comment type="function">
    <text evidence="13">Catalyzes the hydrolysis of the vinyl ether bond of choline or ethanolamine lysoplasmalogens, forming fatty aldehyde and glycerophosphocholine or glycerophosphoethanolamine, respectively and is specific for the sn-2-deacylated (lyso) form of plasmalogen.</text>
</comment>
<evidence type="ECO:0000256" key="11">
    <source>
        <dbReference type="ARBA" id="ARBA00023136"/>
    </source>
</evidence>
<dbReference type="RefSeq" id="XP_020818982.1">
    <property type="nucleotide sequence ID" value="XM_020963323.1"/>
</dbReference>
<feature type="transmembrane region" description="Helical" evidence="18">
    <location>
        <begin position="120"/>
        <end position="138"/>
    </location>
</feature>
<keyword evidence="8" id="KW-0256">Endoplasmic reticulum</keyword>
<evidence type="ECO:0000256" key="15">
    <source>
        <dbReference type="ARBA" id="ARBA00042674"/>
    </source>
</evidence>
<dbReference type="GO" id="GO:0005789">
    <property type="term" value="C:endoplasmic reticulum membrane"/>
    <property type="evidence" value="ECO:0007669"/>
    <property type="project" value="UniProtKB-SubCell"/>
</dbReference>
<evidence type="ECO:0000256" key="9">
    <source>
        <dbReference type="ARBA" id="ARBA00022989"/>
    </source>
</evidence>
<dbReference type="GO" id="GO:0047408">
    <property type="term" value="F:alkenylglycerophosphocholine hydrolase activity"/>
    <property type="evidence" value="ECO:0007669"/>
    <property type="project" value="UniProtKB-EC"/>
</dbReference>
<dbReference type="GO" id="GO:0006629">
    <property type="term" value="P:lipid metabolic process"/>
    <property type="evidence" value="ECO:0007669"/>
    <property type="project" value="UniProtKB-KW"/>
</dbReference>
<comment type="similarity">
    <text evidence="3">Belongs to the TMEM86 family.</text>
</comment>
<evidence type="ECO:0000256" key="5">
    <source>
        <dbReference type="ARBA" id="ARBA00022490"/>
    </source>
</evidence>
<feature type="transmembrane region" description="Helical" evidence="18">
    <location>
        <begin position="18"/>
        <end position="37"/>
    </location>
</feature>
<dbReference type="InterPro" id="IPR012506">
    <property type="entry name" value="TMEM86B-like"/>
</dbReference>
<dbReference type="EC" id="3.3.2.2" evidence="12"/>
<protein>
    <recommendedName>
        <fullName evidence="14">Lysoplasmalogenase TMEM86B</fullName>
        <ecNumber evidence="12">3.3.2.2</ecNumber>
    </recommendedName>
    <alternativeName>
        <fullName evidence="15">Transmembrane protein 86B</fullName>
    </alternativeName>
</protein>
<evidence type="ECO:0000256" key="7">
    <source>
        <dbReference type="ARBA" id="ARBA00022801"/>
    </source>
</evidence>
<comment type="catalytic activity">
    <reaction evidence="17">
        <text>a 1-O-(1Z-alkenyl)-sn-glycero-3-phosphocholine + H2O = a 2,3-saturated aldehyde + sn-glycerol 3-phosphocholine</text>
        <dbReference type="Rhea" id="RHEA:22544"/>
        <dbReference type="ChEBI" id="CHEBI:15377"/>
        <dbReference type="ChEBI" id="CHEBI:16870"/>
        <dbReference type="ChEBI" id="CHEBI:73359"/>
        <dbReference type="ChEBI" id="CHEBI:77287"/>
        <dbReference type="EC" id="3.3.2.2"/>
    </reaction>
</comment>
<name>A0A6P5I9N4_PHACI</name>
<keyword evidence="19" id="KW-1185">Reference proteome</keyword>